<dbReference type="EMBL" id="JACHVA010000053">
    <property type="protein sequence ID" value="MBC2601598.1"/>
    <property type="molecule type" value="Genomic_DNA"/>
</dbReference>
<dbReference type="PANTHER" id="PTHR43818">
    <property type="entry name" value="BCDNA.GH03377"/>
    <property type="match status" value="1"/>
</dbReference>
<dbReference type="PANTHER" id="PTHR43818:SF11">
    <property type="entry name" value="BCDNA.GH03377"/>
    <property type="match status" value="1"/>
</dbReference>
<accession>A0A7X1AX28</accession>
<dbReference type="Pfam" id="PF22725">
    <property type="entry name" value="GFO_IDH_MocA_C3"/>
    <property type="match status" value="1"/>
</dbReference>
<dbReference type="AlphaFoldDB" id="A0A7X1AX28"/>
<evidence type="ECO:0000259" key="2">
    <source>
        <dbReference type="Pfam" id="PF01408"/>
    </source>
</evidence>
<feature type="domain" description="Gfo/Idh/MocA-like oxidoreductase N-terminal" evidence="2">
    <location>
        <begin position="6"/>
        <end position="122"/>
    </location>
</feature>
<dbReference type="Pfam" id="PF01408">
    <property type="entry name" value="GFO_IDH_MocA"/>
    <property type="match status" value="1"/>
</dbReference>
<dbReference type="SUPFAM" id="SSF51735">
    <property type="entry name" value="NAD(P)-binding Rossmann-fold domains"/>
    <property type="match status" value="1"/>
</dbReference>
<organism evidence="4 5">
    <name type="scientific">Puniceicoccus vermicola</name>
    <dbReference type="NCBI Taxonomy" id="388746"/>
    <lineage>
        <taxon>Bacteria</taxon>
        <taxon>Pseudomonadati</taxon>
        <taxon>Verrucomicrobiota</taxon>
        <taxon>Opitutia</taxon>
        <taxon>Puniceicoccales</taxon>
        <taxon>Puniceicoccaceae</taxon>
        <taxon>Puniceicoccus</taxon>
    </lineage>
</organism>
<gene>
    <name evidence="4" type="ORF">H5P30_07390</name>
</gene>
<sequence>MTEQILRIGIVGAGGNSRLRHIPGFQEIEGVEVTGVVNRSRASSEEAAKEFDIPRVFEDWQSLVSDPEIDAVCIGTWPYLHREVTIAALRAGKHVLCEARMARNLAEAQEMALVASEHGDQVAQIVPSPFTLGDDEWIASRIAKGVLGNLLEVRSRFLNGALLDPKTPMNWRLDSEMSGKNTMVMGILHEAILRWVDFPDLEVTATAGFGAEKRPDENGELQPTVIPESLQIVAFPSSGPRLVYDLSQLHGGEPENSICINGEKGSLLVDLAAGKIVLAVEGEEPVVRTIEDAWDVEGEFVRSIREGTPVTRTNFTDGLKYMAFTEAVWESWNAESAVPVGQ</sequence>
<dbReference type="SUPFAM" id="SSF55347">
    <property type="entry name" value="Glyceraldehyde-3-phosphate dehydrogenase-like, C-terminal domain"/>
    <property type="match status" value="1"/>
</dbReference>
<dbReference type="GO" id="GO:0016491">
    <property type="term" value="F:oxidoreductase activity"/>
    <property type="evidence" value="ECO:0007669"/>
    <property type="project" value="UniProtKB-KW"/>
</dbReference>
<dbReference type="InterPro" id="IPR036291">
    <property type="entry name" value="NAD(P)-bd_dom_sf"/>
</dbReference>
<dbReference type="RefSeq" id="WP_185692321.1">
    <property type="nucleotide sequence ID" value="NZ_JACHVA010000053.1"/>
</dbReference>
<keyword evidence="1" id="KW-0560">Oxidoreductase</keyword>
<feature type="domain" description="GFO/IDH/MocA-like oxidoreductase" evidence="3">
    <location>
        <begin position="140"/>
        <end position="267"/>
    </location>
</feature>
<dbReference type="Gene3D" id="3.30.360.10">
    <property type="entry name" value="Dihydrodipicolinate Reductase, domain 2"/>
    <property type="match status" value="1"/>
</dbReference>
<evidence type="ECO:0000313" key="5">
    <source>
        <dbReference type="Proteomes" id="UP000525652"/>
    </source>
</evidence>
<dbReference type="Gene3D" id="3.40.50.720">
    <property type="entry name" value="NAD(P)-binding Rossmann-like Domain"/>
    <property type="match status" value="1"/>
</dbReference>
<dbReference type="InterPro" id="IPR000683">
    <property type="entry name" value="Gfo/Idh/MocA-like_OxRdtase_N"/>
</dbReference>
<proteinExistence type="predicted"/>
<protein>
    <submittedName>
        <fullName evidence="4">Gfo/Idh/MocA family oxidoreductase</fullName>
    </submittedName>
</protein>
<dbReference type="Proteomes" id="UP000525652">
    <property type="component" value="Unassembled WGS sequence"/>
</dbReference>
<name>A0A7X1AX28_9BACT</name>
<evidence type="ECO:0000259" key="3">
    <source>
        <dbReference type="Pfam" id="PF22725"/>
    </source>
</evidence>
<dbReference type="InterPro" id="IPR055170">
    <property type="entry name" value="GFO_IDH_MocA-like_dom"/>
</dbReference>
<dbReference type="InterPro" id="IPR050463">
    <property type="entry name" value="Gfo/Idh/MocA_oxidrdct_glycsds"/>
</dbReference>
<evidence type="ECO:0000313" key="4">
    <source>
        <dbReference type="EMBL" id="MBC2601598.1"/>
    </source>
</evidence>
<dbReference type="GO" id="GO:0000166">
    <property type="term" value="F:nucleotide binding"/>
    <property type="evidence" value="ECO:0007669"/>
    <property type="project" value="InterPro"/>
</dbReference>
<reference evidence="4 5" key="1">
    <citation type="submission" date="2020-07" db="EMBL/GenBank/DDBJ databases">
        <authorList>
            <person name="Feng X."/>
        </authorList>
    </citation>
    <scope>NUCLEOTIDE SEQUENCE [LARGE SCALE GENOMIC DNA]</scope>
    <source>
        <strain evidence="4 5">JCM14086</strain>
    </source>
</reference>
<keyword evidence="5" id="KW-1185">Reference proteome</keyword>
<comment type="caution">
    <text evidence="4">The sequence shown here is derived from an EMBL/GenBank/DDBJ whole genome shotgun (WGS) entry which is preliminary data.</text>
</comment>
<evidence type="ECO:0000256" key="1">
    <source>
        <dbReference type="ARBA" id="ARBA00023002"/>
    </source>
</evidence>